<keyword evidence="2" id="KW-1185">Reference proteome</keyword>
<evidence type="ECO:0000313" key="2">
    <source>
        <dbReference type="Proteomes" id="UP001194714"/>
    </source>
</evidence>
<dbReference type="EMBL" id="JAAEJV010000028">
    <property type="protein sequence ID" value="MBF5059570.1"/>
    <property type="molecule type" value="Genomic_DNA"/>
</dbReference>
<organism evidence="1 2">
    <name type="scientific">Candidatus Neptunichlamydia vexilliferae</name>
    <dbReference type="NCBI Taxonomy" id="1651774"/>
    <lineage>
        <taxon>Bacteria</taxon>
        <taxon>Pseudomonadati</taxon>
        <taxon>Chlamydiota</taxon>
        <taxon>Chlamydiia</taxon>
        <taxon>Parachlamydiales</taxon>
        <taxon>Simkaniaceae</taxon>
        <taxon>Candidatus Neptunichlamydia</taxon>
    </lineage>
</organism>
<gene>
    <name evidence="1" type="ORF">NEPTK9_001084</name>
</gene>
<protein>
    <recommendedName>
        <fullName evidence="3">Secreted protein</fullName>
    </recommendedName>
</protein>
<evidence type="ECO:0000313" key="1">
    <source>
        <dbReference type="EMBL" id="MBF5059570.1"/>
    </source>
</evidence>
<evidence type="ECO:0008006" key="3">
    <source>
        <dbReference type="Google" id="ProtNLM"/>
    </source>
</evidence>
<proteinExistence type="predicted"/>
<dbReference type="Proteomes" id="UP001194714">
    <property type="component" value="Unassembled WGS sequence"/>
</dbReference>
<sequence length="172" mass="19913">MKWFIILLFPLVLFANGTTCYIGEIRSQIPGEERADHYGLLFLKQATFPDEKQFTEHWLLKAHDGEVIEWEQASQLEEDLHEITLSGEGGTITGTGELVGLPWHWTVLREKMELHTESPIEVEVENRMDNETIHSIAYVYSVEEDGSRTFFAMFRAILYTVDQEMIANFFNP</sequence>
<dbReference type="RefSeq" id="WP_194847873.1">
    <property type="nucleotide sequence ID" value="NZ_JAAEJV010000028.1"/>
</dbReference>
<name>A0ABS0AZL6_9BACT</name>
<accession>A0ABS0AZL6</accession>
<comment type="caution">
    <text evidence="1">The sequence shown here is derived from an EMBL/GenBank/DDBJ whole genome shotgun (WGS) entry which is preliminary data.</text>
</comment>
<reference evidence="1 2" key="1">
    <citation type="submission" date="2020-01" db="EMBL/GenBank/DDBJ databases">
        <title>Draft genome sequence of Cand. Neptunochlamydia vexilliferae K9.</title>
        <authorList>
            <person name="Schulz F."/>
            <person name="Koestlbacher S."/>
            <person name="Wascher F."/>
            <person name="Pizzetti I."/>
            <person name="Horn M."/>
        </authorList>
    </citation>
    <scope>NUCLEOTIDE SEQUENCE [LARGE SCALE GENOMIC DNA]</scope>
    <source>
        <strain evidence="1 2">K9</strain>
    </source>
</reference>